<gene>
    <name evidence="3" type="ORF">CAMP_LOCUS2134</name>
</gene>
<keyword evidence="4" id="KW-1185">Reference proteome</keyword>
<dbReference type="InterPro" id="IPR013087">
    <property type="entry name" value="Znf_C2H2_type"/>
</dbReference>
<dbReference type="PANTHER" id="PTHR36936:SF3">
    <property type="entry name" value="PROTEIN CBG26223"/>
    <property type="match status" value="1"/>
</dbReference>
<feature type="region of interest" description="Disordered" evidence="1">
    <location>
        <begin position="764"/>
        <end position="825"/>
    </location>
</feature>
<dbReference type="EMBL" id="CANHGI010000001">
    <property type="protein sequence ID" value="CAI5439497.1"/>
    <property type="molecule type" value="Genomic_DNA"/>
</dbReference>
<feature type="domain" description="C2H2-type" evidence="2">
    <location>
        <begin position="713"/>
        <end position="740"/>
    </location>
</feature>
<name>A0A9P1I6B1_9PELO</name>
<evidence type="ECO:0000259" key="2">
    <source>
        <dbReference type="SMART" id="SM00355"/>
    </source>
</evidence>
<feature type="domain" description="C2H2-type" evidence="2">
    <location>
        <begin position="1168"/>
        <end position="1191"/>
    </location>
</feature>
<evidence type="ECO:0000256" key="1">
    <source>
        <dbReference type="SAM" id="MobiDB-lite"/>
    </source>
</evidence>
<proteinExistence type="predicted"/>
<organism evidence="3 4">
    <name type="scientific">Caenorhabditis angaria</name>
    <dbReference type="NCBI Taxonomy" id="860376"/>
    <lineage>
        <taxon>Eukaryota</taxon>
        <taxon>Metazoa</taxon>
        <taxon>Ecdysozoa</taxon>
        <taxon>Nematoda</taxon>
        <taxon>Chromadorea</taxon>
        <taxon>Rhabditida</taxon>
        <taxon>Rhabditina</taxon>
        <taxon>Rhabditomorpha</taxon>
        <taxon>Rhabditoidea</taxon>
        <taxon>Rhabditidae</taxon>
        <taxon>Peloderinae</taxon>
        <taxon>Caenorhabditis</taxon>
    </lineage>
</organism>
<feature type="domain" description="C2H2-type" evidence="2">
    <location>
        <begin position="1273"/>
        <end position="1297"/>
    </location>
</feature>
<dbReference type="SMART" id="SM00355">
    <property type="entry name" value="ZnF_C2H2"/>
    <property type="match status" value="6"/>
</dbReference>
<dbReference type="Proteomes" id="UP001152747">
    <property type="component" value="Unassembled WGS sequence"/>
</dbReference>
<accession>A0A9P1I6B1</accession>
<feature type="compositionally biased region" description="Low complexity" evidence="1">
    <location>
        <begin position="85"/>
        <end position="95"/>
    </location>
</feature>
<comment type="caution">
    <text evidence="3">The sequence shown here is derived from an EMBL/GenBank/DDBJ whole genome shotgun (WGS) entry which is preliminary data.</text>
</comment>
<feature type="region of interest" description="Disordered" evidence="1">
    <location>
        <begin position="85"/>
        <end position="109"/>
    </location>
</feature>
<feature type="region of interest" description="Disordered" evidence="1">
    <location>
        <begin position="1357"/>
        <end position="1377"/>
    </location>
</feature>
<feature type="domain" description="C2H2-type" evidence="2">
    <location>
        <begin position="872"/>
        <end position="900"/>
    </location>
</feature>
<feature type="compositionally biased region" description="Polar residues" evidence="1">
    <location>
        <begin position="1365"/>
        <end position="1377"/>
    </location>
</feature>
<dbReference type="PANTHER" id="PTHR36936">
    <property type="entry name" value="PROTEIN CBG25168"/>
    <property type="match status" value="1"/>
</dbReference>
<evidence type="ECO:0000313" key="3">
    <source>
        <dbReference type="EMBL" id="CAI5439497.1"/>
    </source>
</evidence>
<reference evidence="3" key="1">
    <citation type="submission" date="2022-11" db="EMBL/GenBank/DDBJ databases">
        <authorList>
            <person name="Kikuchi T."/>
        </authorList>
    </citation>
    <scope>NUCLEOTIDE SEQUENCE</scope>
    <source>
        <strain evidence="3">PS1010</strain>
    </source>
</reference>
<feature type="compositionally biased region" description="Basic and acidic residues" evidence="1">
    <location>
        <begin position="792"/>
        <end position="822"/>
    </location>
</feature>
<feature type="domain" description="C2H2-type" evidence="2">
    <location>
        <begin position="193"/>
        <end position="217"/>
    </location>
</feature>
<protein>
    <recommendedName>
        <fullName evidence="2">C2H2-type domain-containing protein</fullName>
    </recommendedName>
</protein>
<evidence type="ECO:0000313" key="4">
    <source>
        <dbReference type="Proteomes" id="UP001152747"/>
    </source>
</evidence>
<sequence>MDVDQQIFKLDGSDLEIKLPIIESLYKFGKISKTDIVHISDGPNSPFHVYTLETLQSLYGTQYPFRRQNFEPIPRNCNLIDDFASSSSSSCLSSDIESEEEEKPQEKLKSKRKSVFLDEDKNIVVKFEKDLPASQKINILPLFSKEQTEDLIYGEEVRKSIIDLRKLAPLPWENKPEILEKFKDFERSSENVVKCELCDFTPFSAQLVIQHIFRDEHLEKLSTFGASKKSLKYWMDRFLAVNQTMALAIQRAEIFNKTIPLMFDPSDKSLGKRSPFSNGNKLKGLVEKIDENAFNKHGEFFSIFLETIGYPTICKMCNNLKLSRYPFAIISHIVSEEHLKKLKQHGYYTSDYSFWCQTLHNFGHLINKNEKKKKEMEKSVIVETKNVVEKEKLADKELAKRKAVALQKAREWQKIPLMFDPKNKNLPKRKAWKNGSALRKLVEKLDENSTNHQDSFFNWFFFGIRDHFVVGLPCPTCSEPLTKGYPYSIICHLVSDKHYSKLKEHGFYENEYSFWCQSIHDNRTHLFKKEQKSAKKNVSLPLLQKSENCDEFVDVKKREKLLDQLENRLSAVDKLEFNLSEKMKIAMKNSGGNAKCEFGCGDDLLIPLVPSTIVEHCLQQKHREALLSYGFCQEDFGFWSSELAVYKAKKYDYRQELGRNVPRIPLIDIGDTRPTTKHQREESIQKLNKLWDSVTAKDFNNSAVSLMQINKLGTCHACKLPPACFSNPVALASHVFSPEHKKFIIEYGIRNSDVKLWSGLLKNAKNRTSPQPQPPQPKVEQKPQVAAVSTSQEKKVEESNAKSKKEQRREKYAPNPPKREVPRVPLLDKPLENHELLKDETEILRTWMSMKNIVKNPIKRTCYIAIMDKHWFYCNICYKTPDEGYRLVMSGRLIHHIFSHQHLKNLKEFGISREDLQYWKELFDKTITSQKYPSSPIPFLYSNIDNQGFMRNRKLSENVIREKYAILREKIGSIREDEFNEIFKPLANRHDRDRCIWCDHPFKHNPSILAKHIGEEKHLENVIKYCLVSEDDFREWFDMFKFIEWVREEQQLELDMIFDEENFVPKPDPLYDEGENAVSAYVKMMKESKPVAVARPNVQTAIVKPQTPIATYTIKPPAQIQDEYYDLPLMRRNNQYRGRDFEWPPLAHLICVRKGLIRSTGFAGTKRKKCRVCDTSVDPSIIIEHVYSYSHMNNAFEQGYRFTSNDYDMWDSLMMEKRANSISVISHQAHWYDLQNVYIGMALHVYMENHVSLSNYIDETRFNRLAASLLKPAGCPVCMKWLLSPLEVAQHLVKLEHIQQMRLYRHDVKEKMMQPIFTLLMECQKQPQKFRFGWNNSIETIPPPVAAIRTIRPSSTFISPARGPPQQQNSEWTCSLM</sequence>
<feature type="domain" description="C2H2-type" evidence="2">
    <location>
        <begin position="312"/>
        <end position="338"/>
    </location>
</feature>